<dbReference type="EMBL" id="AGNL01010441">
    <property type="protein sequence ID" value="EJK69117.1"/>
    <property type="molecule type" value="Genomic_DNA"/>
</dbReference>
<keyword evidence="2" id="KW-0444">Lipid biosynthesis</keyword>
<dbReference type="OMA" id="KPRENAM"/>
<accession>K0TF24</accession>
<dbReference type="Pfam" id="PF04191">
    <property type="entry name" value="PEMT"/>
    <property type="match status" value="1"/>
</dbReference>
<keyword evidence="6 9" id="KW-0472">Membrane</keyword>
<evidence type="ECO:0000256" key="8">
    <source>
        <dbReference type="ARBA" id="ARBA00023264"/>
    </source>
</evidence>
<evidence type="ECO:0000313" key="10">
    <source>
        <dbReference type="EMBL" id="EJK69117.1"/>
    </source>
</evidence>
<dbReference type="GO" id="GO:0006656">
    <property type="term" value="P:phosphatidylcholine biosynthetic process"/>
    <property type="evidence" value="ECO:0007669"/>
    <property type="project" value="UniProtKB-UniPathway"/>
</dbReference>
<sequence length="237" mass="25872">MDVGAKKYCILTSIFVTAISKNATSFRLSPRPDPRARLIRTPTPIMMADREQERGGDGQTKAPWTGSSSELIDQLTSSLPSAEAVKSNVLSGNAGERGEVFVAAQFGTLFLIATGAVPFLDELFEPIGILMMLVGLAVVYKSAADLQDNLSPWPVPSDKGTLVKTGLYRFVRHPMYLGLLLGMSGLSIFTHSFERLLLTGFLFCVLDAKSTYEEMALTTAFEGEFEDYKLESIKIVS</sequence>
<dbReference type="InterPro" id="IPR007318">
    <property type="entry name" value="Phopholipid_MeTrfase"/>
</dbReference>
<feature type="transmembrane region" description="Helical" evidence="9">
    <location>
        <begin position="126"/>
        <end position="143"/>
    </location>
</feature>
<name>K0TF24_THAOC</name>
<keyword evidence="3 9" id="KW-0812">Transmembrane</keyword>
<keyword evidence="5" id="KW-0443">Lipid metabolism</keyword>
<dbReference type="UniPathway" id="UPA00753"/>
<keyword evidence="4 9" id="KW-1133">Transmembrane helix</keyword>
<evidence type="ECO:0000256" key="1">
    <source>
        <dbReference type="ARBA" id="ARBA00004127"/>
    </source>
</evidence>
<evidence type="ECO:0000256" key="9">
    <source>
        <dbReference type="SAM" id="Phobius"/>
    </source>
</evidence>
<gene>
    <name evidence="10" type="ORF">THAOC_09661</name>
</gene>
<dbReference type="eggNOG" id="ENOG502RRCD">
    <property type="taxonomic scope" value="Eukaryota"/>
</dbReference>
<dbReference type="Gene3D" id="1.20.120.1630">
    <property type="match status" value="1"/>
</dbReference>
<dbReference type="GO" id="GO:0005783">
    <property type="term" value="C:endoplasmic reticulum"/>
    <property type="evidence" value="ECO:0007669"/>
    <property type="project" value="TreeGrafter"/>
</dbReference>
<dbReference type="Proteomes" id="UP000266841">
    <property type="component" value="Unassembled WGS sequence"/>
</dbReference>
<evidence type="ECO:0000256" key="2">
    <source>
        <dbReference type="ARBA" id="ARBA00022516"/>
    </source>
</evidence>
<dbReference type="PROSITE" id="PS50244">
    <property type="entry name" value="S5A_REDUCTASE"/>
    <property type="match status" value="1"/>
</dbReference>
<dbReference type="PANTHER" id="PTHR12714:SF26">
    <property type="entry name" value="ISOPRENYLCYSTEINE CARBOXYLMETHYLTRANSFERASE FAMILY PROTEIN"/>
    <property type="match status" value="1"/>
</dbReference>
<dbReference type="OrthoDB" id="206739at2759"/>
<evidence type="ECO:0000256" key="6">
    <source>
        <dbReference type="ARBA" id="ARBA00023136"/>
    </source>
</evidence>
<organism evidence="10 11">
    <name type="scientific">Thalassiosira oceanica</name>
    <name type="common">Marine diatom</name>
    <dbReference type="NCBI Taxonomy" id="159749"/>
    <lineage>
        <taxon>Eukaryota</taxon>
        <taxon>Sar</taxon>
        <taxon>Stramenopiles</taxon>
        <taxon>Ochrophyta</taxon>
        <taxon>Bacillariophyta</taxon>
        <taxon>Coscinodiscophyceae</taxon>
        <taxon>Thalassiosirophycidae</taxon>
        <taxon>Thalassiosirales</taxon>
        <taxon>Thalassiosiraceae</taxon>
        <taxon>Thalassiosira</taxon>
    </lineage>
</organism>
<keyword evidence="8" id="KW-1208">Phospholipid metabolism</keyword>
<comment type="caution">
    <text evidence="10">The sequence shown here is derived from an EMBL/GenBank/DDBJ whole genome shotgun (WGS) entry which is preliminary data.</text>
</comment>
<protein>
    <submittedName>
        <fullName evidence="10">Uncharacterized protein</fullName>
    </submittedName>
</protein>
<proteinExistence type="predicted"/>
<feature type="transmembrane region" description="Helical" evidence="9">
    <location>
        <begin position="100"/>
        <end position="120"/>
    </location>
</feature>
<reference evidence="10 11" key="1">
    <citation type="journal article" date="2012" name="Genome Biol.">
        <title>Genome and low-iron response of an oceanic diatom adapted to chronic iron limitation.</title>
        <authorList>
            <person name="Lommer M."/>
            <person name="Specht M."/>
            <person name="Roy A.S."/>
            <person name="Kraemer L."/>
            <person name="Andreson R."/>
            <person name="Gutowska M.A."/>
            <person name="Wolf J."/>
            <person name="Bergner S.V."/>
            <person name="Schilhabel M.B."/>
            <person name="Klostermeier U.C."/>
            <person name="Beiko R.G."/>
            <person name="Rosenstiel P."/>
            <person name="Hippler M."/>
            <person name="Laroche J."/>
        </authorList>
    </citation>
    <scope>NUCLEOTIDE SEQUENCE [LARGE SCALE GENOMIC DNA]</scope>
    <source>
        <strain evidence="10 11">CCMP1005</strain>
    </source>
</reference>
<evidence type="ECO:0000256" key="7">
    <source>
        <dbReference type="ARBA" id="ARBA00023209"/>
    </source>
</evidence>
<feature type="transmembrane region" description="Helical" evidence="9">
    <location>
        <begin position="174"/>
        <end position="193"/>
    </location>
</feature>
<keyword evidence="7" id="KW-0594">Phospholipid biosynthesis</keyword>
<comment type="subcellular location">
    <subcellularLocation>
        <location evidence="1">Endomembrane system</location>
        <topology evidence="1">Multi-pass membrane protein</topology>
    </subcellularLocation>
</comment>
<evidence type="ECO:0000256" key="5">
    <source>
        <dbReference type="ARBA" id="ARBA00023098"/>
    </source>
</evidence>
<evidence type="ECO:0000256" key="3">
    <source>
        <dbReference type="ARBA" id="ARBA00022692"/>
    </source>
</evidence>
<dbReference type="PANTHER" id="PTHR12714">
    <property type="entry name" value="PROTEIN-S ISOPRENYLCYSTEINE O-METHYLTRANSFERASE"/>
    <property type="match status" value="1"/>
</dbReference>
<evidence type="ECO:0000313" key="11">
    <source>
        <dbReference type="Proteomes" id="UP000266841"/>
    </source>
</evidence>
<evidence type="ECO:0000256" key="4">
    <source>
        <dbReference type="ARBA" id="ARBA00022989"/>
    </source>
</evidence>
<keyword evidence="11" id="KW-1185">Reference proteome</keyword>
<dbReference type="GO" id="GO:0004671">
    <property type="term" value="F:protein C-terminal S-isoprenylcysteine carboxyl O-methyltransferase activity"/>
    <property type="evidence" value="ECO:0007669"/>
    <property type="project" value="TreeGrafter"/>
</dbReference>
<dbReference type="AlphaFoldDB" id="K0TF24"/>